<feature type="region of interest" description="Disordered" evidence="1">
    <location>
        <begin position="1"/>
        <end position="23"/>
    </location>
</feature>
<organism evidence="2 3">
    <name type="scientific">Canavalia gladiata</name>
    <name type="common">Sword bean</name>
    <name type="synonym">Dolichos gladiatus</name>
    <dbReference type="NCBI Taxonomy" id="3824"/>
    <lineage>
        <taxon>Eukaryota</taxon>
        <taxon>Viridiplantae</taxon>
        <taxon>Streptophyta</taxon>
        <taxon>Embryophyta</taxon>
        <taxon>Tracheophyta</taxon>
        <taxon>Spermatophyta</taxon>
        <taxon>Magnoliopsida</taxon>
        <taxon>eudicotyledons</taxon>
        <taxon>Gunneridae</taxon>
        <taxon>Pentapetalae</taxon>
        <taxon>rosids</taxon>
        <taxon>fabids</taxon>
        <taxon>Fabales</taxon>
        <taxon>Fabaceae</taxon>
        <taxon>Papilionoideae</taxon>
        <taxon>50 kb inversion clade</taxon>
        <taxon>NPAAA clade</taxon>
        <taxon>indigoferoid/millettioid clade</taxon>
        <taxon>Phaseoleae</taxon>
        <taxon>Canavalia</taxon>
    </lineage>
</organism>
<dbReference type="EMBL" id="JAYMYQ010000004">
    <property type="protein sequence ID" value="KAK7338244.1"/>
    <property type="molecule type" value="Genomic_DNA"/>
</dbReference>
<accession>A0AAN9LQ02</accession>
<dbReference type="Proteomes" id="UP001367508">
    <property type="component" value="Unassembled WGS sequence"/>
</dbReference>
<dbReference type="AlphaFoldDB" id="A0AAN9LQ02"/>
<keyword evidence="3" id="KW-1185">Reference proteome</keyword>
<proteinExistence type="predicted"/>
<name>A0AAN9LQ02_CANGL</name>
<evidence type="ECO:0000313" key="3">
    <source>
        <dbReference type="Proteomes" id="UP001367508"/>
    </source>
</evidence>
<evidence type="ECO:0000256" key="1">
    <source>
        <dbReference type="SAM" id="MobiDB-lite"/>
    </source>
</evidence>
<evidence type="ECO:0000313" key="2">
    <source>
        <dbReference type="EMBL" id="KAK7338244.1"/>
    </source>
</evidence>
<gene>
    <name evidence="2" type="ORF">VNO77_18848</name>
</gene>
<reference evidence="2 3" key="1">
    <citation type="submission" date="2024-01" db="EMBL/GenBank/DDBJ databases">
        <title>The genomes of 5 underutilized Papilionoideae crops provide insights into root nodulation and disease resistanc.</title>
        <authorList>
            <person name="Jiang F."/>
        </authorList>
    </citation>
    <scope>NUCLEOTIDE SEQUENCE [LARGE SCALE GENOMIC DNA]</scope>
    <source>
        <strain evidence="2">LVBAO_FW01</strain>
        <tissue evidence="2">Leaves</tissue>
    </source>
</reference>
<comment type="caution">
    <text evidence="2">The sequence shown here is derived from an EMBL/GenBank/DDBJ whole genome shotgun (WGS) entry which is preliminary data.</text>
</comment>
<sequence length="68" mass="7606">MGRRAFGSRPPTPSKIENCSPSSSTPIWGLKKYRLTTPLRYLSGLKSDPYFLSPQKSNRKSDLNCISS</sequence>
<protein>
    <submittedName>
        <fullName evidence="2">Uncharacterized protein</fullName>
    </submittedName>
</protein>